<dbReference type="STRING" id="32264.T1L4U0"/>
<name>T1L4U0_TETUR</name>
<evidence type="ECO:0000256" key="4">
    <source>
        <dbReference type="ARBA" id="ARBA00023136"/>
    </source>
</evidence>
<evidence type="ECO:0000259" key="7">
    <source>
        <dbReference type="Pfam" id="PF02096"/>
    </source>
</evidence>
<dbReference type="GO" id="GO:0005743">
    <property type="term" value="C:mitochondrial inner membrane"/>
    <property type="evidence" value="ECO:0007669"/>
    <property type="project" value="TreeGrafter"/>
</dbReference>
<feature type="domain" description="Membrane insertase YidC/Oxa/ALB C-terminal" evidence="7">
    <location>
        <begin position="109"/>
        <end position="329"/>
    </location>
</feature>
<dbReference type="EnsemblMetazoa" id="tetur41g00080.1">
    <property type="protein sequence ID" value="tetur41g00080.1"/>
    <property type="gene ID" value="tetur41g00080"/>
</dbReference>
<dbReference type="PANTHER" id="PTHR12428:SF65">
    <property type="entry name" value="CYTOCHROME C OXIDASE ASSEMBLY PROTEIN COX18, MITOCHONDRIAL"/>
    <property type="match status" value="1"/>
</dbReference>
<sequence length="364" mass="41920">MSYRYFVKLSLVHNYNFFSASGLQTRSVHYLSLKCNPSTAGVLSVRKRQSGAGCIQQLNGSQLTNSLTIRHASFGERLTSISESIALSWPVQKCTDSLIWVHEASGLPWWLSIIVSTVVFRSAIVFPFMCYDRRIMHKLINVGPEITSYTDKVAEELKKLVQNGQLKKEKFRATLFRAYKKKSTQIYLDNNVHPGQRVVLIFFQFPFWITMSSSLNNLCVRPYFLNDPLVHNQFFTGGAAWFKDLTIADPYYVMPVLFFVSIFSSIKFTELIKNQNRPMNVTETKFERYFMYFLKGWLLVLLGLSTVTPSGCVLYWATSAACGTLHHYFLSFPKFRRICRIPALKNDPKPLDWKRLIASIDKSK</sequence>
<feature type="transmembrane region" description="Helical" evidence="6">
    <location>
        <begin position="109"/>
        <end position="131"/>
    </location>
</feature>
<comment type="similarity">
    <text evidence="5">Belongs to the OXA1/ALB3/YidC family.</text>
</comment>
<dbReference type="Proteomes" id="UP000015104">
    <property type="component" value="Unassembled WGS sequence"/>
</dbReference>
<evidence type="ECO:0000313" key="9">
    <source>
        <dbReference type="Proteomes" id="UP000015104"/>
    </source>
</evidence>
<dbReference type="AlphaFoldDB" id="T1L4U0"/>
<dbReference type="CDD" id="cd20069">
    <property type="entry name" value="5TM_Oxa1-like"/>
    <property type="match status" value="1"/>
</dbReference>
<organism evidence="8 9">
    <name type="scientific">Tetranychus urticae</name>
    <name type="common">Two-spotted spider mite</name>
    <dbReference type="NCBI Taxonomy" id="32264"/>
    <lineage>
        <taxon>Eukaryota</taxon>
        <taxon>Metazoa</taxon>
        <taxon>Ecdysozoa</taxon>
        <taxon>Arthropoda</taxon>
        <taxon>Chelicerata</taxon>
        <taxon>Arachnida</taxon>
        <taxon>Acari</taxon>
        <taxon>Acariformes</taxon>
        <taxon>Trombidiformes</taxon>
        <taxon>Prostigmata</taxon>
        <taxon>Eleutherengona</taxon>
        <taxon>Raphignathae</taxon>
        <taxon>Tetranychoidea</taxon>
        <taxon>Tetranychidae</taxon>
        <taxon>Tetranychus</taxon>
    </lineage>
</organism>
<protein>
    <recommendedName>
        <fullName evidence="7">Membrane insertase YidC/Oxa/ALB C-terminal domain-containing protein</fullName>
    </recommendedName>
</protein>
<dbReference type="HOGENOM" id="CLU_029282_2_0_1"/>
<evidence type="ECO:0000256" key="3">
    <source>
        <dbReference type="ARBA" id="ARBA00022989"/>
    </source>
</evidence>
<dbReference type="eggNOG" id="KOG1239">
    <property type="taxonomic scope" value="Eukaryota"/>
</dbReference>
<comment type="subcellular location">
    <subcellularLocation>
        <location evidence="1 5">Membrane</location>
        <topology evidence="1 5">Multi-pass membrane protein</topology>
    </subcellularLocation>
</comment>
<evidence type="ECO:0000256" key="1">
    <source>
        <dbReference type="ARBA" id="ARBA00004141"/>
    </source>
</evidence>
<gene>
    <name evidence="8" type="primary">107370331</name>
</gene>
<feature type="transmembrane region" description="Helical" evidence="6">
    <location>
        <begin position="198"/>
        <end position="215"/>
    </location>
</feature>
<evidence type="ECO:0000256" key="2">
    <source>
        <dbReference type="ARBA" id="ARBA00022692"/>
    </source>
</evidence>
<evidence type="ECO:0000313" key="8">
    <source>
        <dbReference type="EnsemblMetazoa" id="tetur41g00080.1"/>
    </source>
</evidence>
<keyword evidence="3 6" id="KW-1133">Transmembrane helix</keyword>
<dbReference type="OrthoDB" id="2148490at2759"/>
<dbReference type="OMA" id="ITCMSKV"/>
<keyword evidence="2 5" id="KW-0812">Transmembrane</keyword>
<feature type="transmembrane region" description="Helical" evidence="6">
    <location>
        <begin position="251"/>
        <end position="268"/>
    </location>
</feature>
<dbReference type="InterPro" id="IPR001708">
    <property type="entry name" value="YidC/ALB3/OXA1/COX18"/>
</dbReference>
<feature type="transmembrane region" description="Helical" evidence="6">
    <location>
        <begin position="289"/>
        <end position="307"/>
    </location>
</feature>
<evidence type="ECO:0000256" key="5">
    <source>
        <dbReference type="RuleBase" id="RU003945"/>
    </source>
</evidence>
<reference evidence="8" key="2">
    <citation type="submission" date="2015-06" db="UniProtKB">
        <authorList>
            <consortium name="EnsemblMetazoa"/>
        </authorList>
    </citation>
    <scope>IDENTIFICATION</scope>
</reference>
<proteinExistence type="inferred from homology"/>
<dbReference type="KEGG" id="tut:107370331"/>
<keyword evidence="9" id="KW-1185">Reference proteome</keyword>
<dbReference type="GO" id="GO:0032979">
    <property type="term" value="P:protein insertion into mitochondrial inner membrane from matrix"/>
    <property type="evidence" value="ECO:0007669"/>
    <property type="project" value="TreeGrafter"/>
</dbReference>
<keyword evidence="4 6" id="KW-0472">Membrane</keyword>
<feature type="transmembrane region" description="Helical" evidence="6">
    <location>
        <begin position="313"/>
        <end position="330"/>
    </location>
</feature>
<dbReference type="PANTHER" id="PTHR12428">
    <property type="entry name" value="OXA1"/>
    <property type="match status" value="1"/>
</dbReference>
<dbReference type="GO" id="GO:0032977">
    <property type="term" value="F:membrane insertase activity"/>
    <property type="evidence" value="ECO:0007669"/>
    <property type="project" value="InterPro"/>
</dbReference>
<evidence type="ECO:0000256" key="6">
    <source>
        <dbReference type="SAM" id="Phobius"/>
    </source>
</evidence>
<reference evidence="9" key="1">
    <citation type="submission" date="2011-08" db="EMBL/GenBank/DDBJ databases">
        <authorList>
            <person name="Rombauts S."/>
        </authorList>
    </citation>
    <scope>NUCLEOTIDE SEQUENCE</scope>
    <source>
        <strain evidence="9">London</strain>
    </source>
</reference>
<dbReference type="Pfam" id="PF02096">
    <property type="entry name" value="60KD_IMP"/>
    <property type="match status" value="1"/>
</dbReference>
<accession>T1L4U0</accession>
<dbReference type="GO" id="GO:0033617">
    <property type="term" value="P:mitochondrial respiratory chain complex IV assembly"/>
    <property type="evidence" value="ECO:0007669"/>
    <property type="project" value="TreeGrafter"/>
</dbReference>
<dbReference type="InterPro" id="IPR028055">
    <property type="entry name" value="YidC/Oxa/ALB_C"/>
</dbReference>
<dbReference type="EMBL" id="CAEY01001177">
    <property type="status" value="NOT_ANNOTATED_CDS"/>
    <property type="molecule type" value="Genomic_DNA"/>
</dbReference>